<dbReference type="KEGG" id="rlc:K227x_58090"/>
<dbReference type="AlphaFoldDB" id="A0A517NJS5"/>
<reference evidence="1 2" key="1">
    <citation type="submission" date="2019-02" db="EMBL/GenBank/DDBJ databases">
        <title>Deep-cultivation of Planctomycetes and their phenomic and genomic characterization uncovers novel biology.</title>
        <authorList>
            <person name="Wiegand S."/>
            <person name="Jogler M."/>
            <person name="Boedeker C."/>
            <person name="Pinto D."/>
            <person name="Vollmers J."/>
            <person name="Rivas-Marin E."/>
            <person name="Kohn T."/>
            <person name="Peeters S.H."/>
            <person name="Heuer A."/>
            <person name="Rast P."/>
            <person name="Oberbeckmann S."/>
            <person name="Bunk B."/>
            <person name="Jeske O."/>
            <person name="Meyerdierks A."/>
            <person name="Storesund J.E."/>
            <person name="Kallscheuer N."/>
            <person name="Luecker S."/>
            <person name="Lage O.M."/>
            <person name="Pohl T."/>
            <person name="Merkel B.J."/>
            <person name="Hornburger P."/>
            <person name="Mueller R.-W."/>
            <person name="Bruemmer F."/>
            <person name="Labrenz M."/>
            <person name="Spormann A.M."/>
            <person name="Op den Camp H."/>
            <person name="Overmann J."/>
            <person name="Amann R."/>
            <person name="Jetten M.S.M."/>
            <person name="Mascher T."/>
            <person name="Medema M.H."/>
            <person name="Devos D.P."/>
            <person name="Kaster A.-K."/>
            <person name="Ovreas L."/>
            <person name="Rohde M."/>
            <person name="Galperin M.Y."/>
            <person name="Jogler C."/>
        </authorList>
    </citation>
    <scope>NUCLEOTIDE SEQUENCE [LARGE SCALE GENOMIC DNA]</scope>
    <source>
        <strain evidence="1 2">K22_7</strain>
    </source>
</reference>
<name>A0A517NJS5_9BACT</name>
<accession>A0A517NJS5</accession>
<gene>
    <name evidence="1" type="ORF">K227x_58090</name>
</gene>
<sequence>MFSNLFGSHFSNSGTISFAVTSTNDTELTTLASAGSNFEKSPGTFGAGEVIRNKLVSGSDVNGASLDGYVDVNWGYAWELDPNTPAVAPGAGQTFDFYAAMFHEFTHALGFGSEISGTPAADRFDEGSTESGTPGSWSKWDEFLTDKSGAKLIDPNTQIVDATAFANAQTDGGLFAGPNAFLAFGSQPNLFDDPDQSHLDEATFSMPTKDMNFMMKPNRDYGPQEARTWSSLEIGILTDLGYSRVSAVPEPSTFAVILVGILAVETRRRRRVQVAS</sequence>
<keyword evidence="2" id="KW-1185">Reference proteome</keyword>
<evidence type="ECO:0008006" key="3">
    <source>
        <dbReference type="Google" id="ProtNLM"/>
    </source>
</evidence>
<dbReference type="InterPro" id="IPR013424">
    <property type="entry name" value="Ice-binding_C"/>
</dbReference>
<evidence type="ECO:0000313" key="1">
    <source>
        <dbReference type="EMBL" id="QDT07382.1"/>
    </source>
</evidence>
<dbReference type="EMBL" id="CP036525">
    <property type="protein sequence ID" value="QDT07382.1"/>
    <property type="molecule type" value="Genomic_DNA"/>
</dbReference>
<organism evidence="1 2">
    <name type="scientific">Rubripirellula lacrimiformis</name>
    <dbReference type="NCBI Taxonomy" id="1930273"/>
    <lineage>
        <taxon>Bacteria</taxon>
        <taxon>Pseudomonadati</taxon>
        <taxon>Planctomycetota</taxon>
        <taxon>Planctomycetia</taxon>
        <taxon>Pirellulales</taxon>
        <taxon>Pirellulaceae</taxon>
        <taxon>Rubripirellula</taxon>
    </lineage>
</organism>
<proteinExistence type="predicted"/>
<evidence type="ECO:0000313" key="2">
    <source>
        <dbReference type="Proteomes" id="UP000318538"/>
    </source>
</evidence>
<dbReference type="Proteomes" id="UP000318538">
    <property type="component" value="Chromosome"/>
</dbReference>
<protein>
    <recommendedName>
        <fullName evidence="3">PEP-CTERM protein-sorting domain-containing protein</fullName>
    </recommendedName>
</protein>
<dbReference type="NCBIfam" id="TIGR02595">
    <property type="entry name" value="PEP_CTERM"/>
    <property type="match status" value="1"/>
</dbReference>